<evidence type="ECO:0000256" key="2">
    <source>
        <dbReference type="SAM" id="SignalP"/>
    </source>
</evidence>
<dbReference type="OrthoDB" id="4234221at2"/>
<organism evidence="4 6">
    <name type="scientific">Streptomyces alfalfae</name>
    <dbReference type="NCBI Taxonomy" id="1642299"/>
    <lineage>
        <taxon>Bacteria</taxon>
        <taxon>Bacillati</taxon>
        <taxon>Actinomycetota</taxon>
        <taxon>Actinomycetes</taxon>
        <taxon>Kitasatosporales</taxon>
        <taxon>Streptomycetaceae</taxon>
        <taxon>Streptomyces</taxon>
    </lineage>
</organism>
<sequence>MVTSPRDRHPRHAAACALLLGALLLPLTGCGDEGRPGSAVGTSDDVPPSKPSPATASPGASPYVEPGVVDGAPHNRENNAYRRPGEMSAADEKAAEGEAARIRPVLKRLWERKEWDPDSVRAELTGKLGYEARRTSGAGRPLGGTLEVREMYGRYEEKRYVTPEGALIGLHVGDGACVTGFIQKTNYEVKTGGRFMESGCMEPLTGH</sequence>
<evidence type="ECO:0000313" key="6">
    <source>
        <dbReference type="Proteomes" id="UP000596130"/>
    </source>
</evidence>
<keyword evidence="2" id="KW-0732">Signal</keyword>
<feature type="region of interest" description="Disordered" evidence="1">
    <location>
        <begin position="35"/>
        <end position="97"/>
    </location>
</feature>
<feature type="signal peptide" evidence="2">
    <location>
        <begin position="1"/>
        <end position="31"/>
    </location>
</feature>
<dbReference type="Proteomes" id="UP000187191">
    <property type="component" value="Chromosome"/>
</dbReference>
<feature type="compositionally biased region" description="Low complexity" evidence="1">
    <location>
        <begin position="52"/>
        <end position="62"/>
    </location>
</feature>
<dbReference type="EMBL" id="CP015588">
    <property type="protein sequence ID" value="APY90982.1"/>
    <property type="molecule type" value="Genomic_DNA"/>
</dbReference>
<dbReference type="EMBL" id="CP065959">
    <property type="protein sequence ID" value="QQC89903.1"/>
    <property type="molecule type" value="Genomic_DNA"/>
</dbReference>
<evidence type="ECO:0008006" key="7">
    <source>
        <dbReference type="Google" id="ProtNLM"/>
    </source>
</evidence>
<evidence type="ECO:0000256" key="1">
    <source>
        <dbReference type="SAM" id="MobiDB-lite"/>
    </source>
</evidence>
<reference evidence="4 6" key="2">
    <citation type="submission" date="2020-12" db="EMBL/GenBank/DDBJ databases">
        <title>Identification and biosynthesis of polyene macrolides produced by Streptomyces alfalfae Men-myco-93-63.</title>
        <authorList>
            <person name="Liu D."/>
            <person name="Li Y."/>
            <person name="Liu L."/>
            <person name="Han X."/>
            <person name="Shen F."/>
        </authorList>
    </citation>
    <scope>NUCLEOTIDE SEQUENCE [LARGE SCALE GENOMIC DNA]</scope>
    <source>
        <strain evidence="4 6">Men-myco-93-63</strain>
    </source>
</reference>
<gene>
    <name evidence="3" type="ORF">A7J05_20270</name>
    <name evidence="4" type="ORF">I8755_16895</name>
</gene>
<evidence type="ECO:0000313" key="5">
    <source>
        <dbReference type="Proteomes" id="UP000187191"/>
    </source>
</evidence>
<name>A0A1P8TTL8_9ACTN</name>
<feature type="compositionally biased region" description="Basic and acidic residues" evidence="1">
    <location>
        <begin position="73"/>
        <end position="97"/>
    </location>
</feature>
<dbReference type="KEGG" id="ssia:A7J05_20270"/>
<accession>A0A1P8TTL8</accession>
<dbReference type="AlphaFoldDB" id="A0A1P8TTL8"/>
<keyword evidence="5" id="KW-1185">Reference proteome</keyword>
<protein>
    <recommendedName>
        <fullName evidence="7">Lipoprotein</fullName>
    </recommendedName>
</protein>
<feature type="chain" id="PRO_5043148624" description="Lipoprotein" evidence="2">
    <location>
        <begin position="32"/>
        <end position="207"/>
    </location>
</feature>
<dbReference type="Proteomes" id="UP000596130">
    <property type="component" value="Chromosome"/>
</dbReference>
<reference evidence="3 5" key="1">
    <citation type="submission" date="2016-05" db="EMBL/GenBank/DDBJ databases">
        <authorList>
            <person name="Gu J."/>
        </authorList>
    </citation>
    <scope>NUCLEOTIDE SEQUENCE [LARGE SCALE GENOMIC DNA]</scope>
    <source>
        <strain evidence="3 5">ACCC40021</strain>
    </source>
</reference>
<dbReference type="RefSeq" id="WP_076689184.1">
    <property type="nucleotide sequence ID" value="NZ_CP015588.1"/>
</dbReference>
<proteinExistence type="predicted"/>
<evidence type="ECO:0000313" key="4">
    <source>
        <dbReference type="EMBL" id="QQC89903.1"/>
    </source>
</evidence>
<evidence type="ECO:0000313" key="3">
    <source>
        <dbReference type="EMBL" id="APY90982.1"/>
    </source>
</evidence>